<proteinExistence type="predicted"/>
<evidence type="ECO:0000313" key="1">
    <source>
        <dbReference type="EMBL" id="UOE32855.1"/>
    </source>
</evidence>
<protein>
    <submittedName>
        <fullName evidence="1">DUF6521 family protein</fullName>
    </submittedName>
</protein>
<name>A0ABY4B119_9BACT</name>
<dbReference type="InterPro" id="IPR045390">
    <property type="entry name" value="ABC-3C_MC3"/>
</dbReference>
<sequence>MYNNTAIGMIAVLATMQNINRMDIANVLLINPFLLHSDTLMSFKPNSNLRSIEELLAKHPKTVVNFSDRYESLLTMTMNCLIVAVEAGFVTVDDGFVYATSKLETYEFTNNIGHRAKRIIKASPMLAKILQADSLSLYYNLQLPL</sequence>
<evidence type="ECO:0000313" key="2">
    <source>
        <dbReference type="Proteomes" id="UP000831390"/>
    </source>
</evidence>
<accession>A0ABY4B119</accession>
<dbReference type="Pfam" id="PF20131">
    <property type="entry name" value="MC3"/>
    <property type="match status" value="1"/>
</dbReference>
<dbReference type="Proteomes" id="UP000831390">
    <property type="component" value="Chromosome"/>
</dbReference>
<gene>
    <name evidence="1" type="ORF">MTP16_17175</name>
</gene>
<keyword evidence="2" id="KW-1185">Reference proteome</keyword>
<dbReference type="RefSeq" id="WP_243512144.1">
    <property type="nucleotide sequence ID" value="NZ_CP094534.1"/>
</dbReference>
<reference evidence="1 2" key="1">
    <citation type="submission" date="2022-03" db="EMBL/GenBank/DDBJ databases">
        <title>Hymenobactersp. isolated from the air.</title>
        <authorList>
            <person name="Won M."/>
            <person name="Kwon S.-W."/>
        </authorList>
    </citation>
    <scope>NUCLEOTIDE SEQUENCE [LARGE SCALE GENOMIC DNA]</scope>
    <source>
        <strain evidence="1 2">KACC 22596</strain>
    </source>
</reference>
<organism evidence="1 2">
    <name type="scientific">Hymenobacter monticola</name>
    <dbReference type="NCBI Taxonomy" id="1705399"/>
    <lineage>
        <taxon>Bacteria</taxon>
        <taxon>Pseudomonadati</taxon>
        <taxon>Bacteroidota</taxon>
        <taxon>Cytophagia</taxon>
        <taxon>Cytophagales</taxon>
        <taxon>Hymenobacteraceae</taxon>
        <taxon>Hymenobacter</taxon>
    </lineage>
</organism>
<dbReference type="EMBL" id="CP094534">
    <property type="protein sequence ID" value="UOE32855.1"/>
    <property type="molecule type" value="Genomic_DNA"/>
</dbReference>